<comment type="caution">
    <text evidence="4">The sequence shown here is derived from an EMBL/GenBank/DDBJ whole genome shotgun (WGS) entry which is preliminary data.</text>
</comment>
<feature type="region of interest" description="Disordered" evidence="1">
    <location>
        <begin position="287"/>
        <end position="389"/>
    </location>
</feature>
<feature type="compositionally biased region" description="Polar residues" evidence="1">
    <location>
        <begin position="466"/>
        <end position="485"/>
    </location>
</feature>
<protein>
    <submittedName>
        <fullName evidence="4">Uncharacterized protein</fullName>
    </submittedName>
</protein>
<keyword evidence="5" id="KW-1185">Reference proteome</keyword>
<accession>G4TJK5</accession>
<feature type="region of interest" description="Disordered" evidence="1">
    <location>
        <begin position="209"/>
        <end position="250"/>
    </location>
</feature>
<dbReference type="eggNOG" id="ENOG502SKDC">
    <property type="taxonomic scope" value="Eukaryota"/>
</dbReference>
<evidence type="ECO:0000256" key="2">
    <source>
        <dbReference type="SAM" id="Phobius"/>
    </source>
</evidence>
<feature type="compositionally biased region" description="Low complexity" evidence="1">
    <location>
        <begin position="226"/>
        <end position="249"/>
    </location>
</feature>
<feature type="transmembrane region" description="Helical" evidence="2">
    <location>
        <begin position="254"/>
        <end position="278"/>
    </location>
</feature>
<reference evidence="4 5" key="1">
    <citation type="journal article" date="2011" name="PLoS Pathog.">
        <title>Endophytic Life Strategies Decoded by Genome and Transcriptome Analyses of the Mutualistic Root Symbiont Piriformospora indica.</title>
        <authorList>
            <person name="Zuccaro A."/>
            <person name="Lahrmann U."/>
            <person name="Guldener U."/>
            <person name="Langen G."/>
            <person name="Pfiffi S."/>
            <person name="Biedenkopf D."/>
            <person name="Wong P."/>
            <person name="Samans B."/>
            <person name="Grimm C."/>
            <person name="Basiewicz M."/>
            <person name="Murat C."/>
            <person name="Martin F."/>
            <person name="Kogel K.H."/>
        </authorList>
    </citation>
    <scope>NUCLEOTIDE SEQUENCE [LARGE SCALE GENOMIC DNA]</scope>
    <source>
        <strain evidence="4 5">DSM 11827</strain>
    </source>
</reference>
<proteinExistence type="predicted"/>
<feature type="region of interest" description="Disordered" evidence="1">
    <location>
        <begin position="436"/>
        <end position="485"/>
    </location>
</feature>
<sequence length="485" mass="50324">MRLQSVKWLTFGVLAFTLLVDAFSFSYSAPKSCDPFEVQWTGGSPPFYVTMVPPTGTPRNLSFPDGAWNGSEGSYSVTLNFTAGQSFVLTMSDSTGFGTGGNSDLLLVGDGTTGTQCNTTDPSADLSVQFASTLQQCGQYTFSGYSNASERVKIQGLIPVGSTFDLVPPENSSSFNWTVNIASGTRVLFFIQDDDGKLSKTSPILNVGGNGNSSCIDDDSPHSTVSSATQEPTSPTATSSPMPTGGSPSDNNGAIIGGAVGGAVLFLILIGILVFFLMRRSRRSLKKYNKRRARDGPDGMRAVDLAPSTPNLHTENHQLPPMAFEPEPFILPPPGSSSGGRNDAPLSPTSHTSTSHQPSSGNRTSAQPPPGAFGHIRSPSQGTALTAASAKAAMAGTSTQGAAPRRFVLHTDAGSVDNLNSSTVELPPTYNAAAGQVAPASDAPNLYPGSQNDTTPSSGVGGHSPSAENEANRNTSSSHLTAPHT</sequence>
<dbReference type="PANTHER" id="PTHR37487">
    <property type="entry name" value="CHROMOSOME 1, WHOLE GENOME SHOTGUN SEQUENCE"/>
    <property type="match status" value="1"/>
</dbReference>
<evidence type="ECO:0000313" key="4">
    <source>
        <dbReference type="EMBL" id="CCA71506.1"/>
    </source>
</evidence>
<dbReference type="AlphaFoldDB" id="G4TJK5"/>
<dbReference type="STRING" id="1109443.G4TJK5"/>
<evidence type="ECO:0000256" key="3">
    <source>
        <dbReference type="SAM" id="SignalP"/>
    </source>
</evidence>
<dbReference type="EMBL" id="CAFZ01000122">
    <property type="protein sequence ID" value="CCA71506.1"/>
    <property type="molecule type" value="Genomic_DNA"/>
</dbReference>
<gene>
    <name evidence="4" type="ORF">PIIN_05443</name>
</gene>
<dbReference type="Proteomes" id="UP000007148">
    <property type="component" value="Unassembled WGS sequence"/>
</dbReference>
<evidence type="ECO:0000256" key="1">
    <source>
        <dbReference type="SAM" id="MobiDB-lite"/>
    </source>
</evidence>
<dbReference type="HOGENOM" id="CLU_033085_1_0_1"/>
<evidence type="ECO:0000313" key="5">
    <source>
        <dbReference type="Proteomes" id="UP000007148"/>
    </source>
</evidence>
<dbReference type="Gene3D" id="1.20.5.510">
    <property type="entry name" value="Single helix bin"/>
    <property type="match status" value="1"/>
</dbReference>
<name>G4TJK5_SERID</name>
<feature type="signal peptide" evidence="3">
    <location>
        <begin position="1"/>
        <end position="22"/>
    </location>
</feature>
<keyword evidence="2" id="KW-1133">Transmembrane helix</keyword>
<feature type="chain" id="PRO_5003469169" evidence="3">
    <location>
        <begin position="23"/>
        <end position="485"/>
    </location>
</feature>
<dbReference type="PANTHER" id="PTHR37487:SF3">
    <property type="entry name" value="CLEAVAGE_POLYADENYLATION SPECIFICITY FACTOR A SUBUNIT N-TERMINAL DOMAIN-CONTAINING PROTEIN"/>
    <property type="match status" value="1"/>
</dbReference>
<dbReference type="OrthoDB" id="2591431at2759"/>
<feature type="compositionally biased region" description="Low complexity" evidence="1">
    <location>
        <begin position="347"/>
        <end position="360"/>
    </location>
</feature>
<dbReference type="InParanoid" id="G4TJK5"/>
<organism evidence="4 5">
    <name type="scientific">Serendipita indica (strain DSM 11827)</name>
    <name type="common">Root endophyte fungus</name>
    <name type="synonym">Piriformospora indica</name>
    <dbReference type="NCBI Taxonomy" id="1109443"/>
    <lineage>
        <taxon>Eukaryota</taxon>
        <taxon>Fungi</taxon>
        <taxon>Dikarya</taxon>
        <taxon>Basidiomycota</taxon>
        <taxon>Agaricomycotina</taxon>
        <taxon>Agaricomycetes</taxon>
        <taxon>Sebacinales</taxon>
        <taxon>Serendipitaceae</taxon>
        <taxon>Serendipita</taxon>
    </lineage>
</organism>
<keyword evidence="2" id="KW-0812">Transmembrane</keyword>
<keyword evidence="2" id="KW-0472">Membrane</keyword>
<keyword evidence="3" id="KW-0732">Signal</keyword>
<feature type="compositionally biased region" description="Polar residues" evidence="1">
    <location>
        <begin position="448"/>
        <end position="458"/>
    </location>
</feature>
<dbReference type="OMA" id="NTYSEYP"/>